<dbReference type="GO" id="GO:0005544">
    <property type="term" value="F:calcium-dependent phospholipid binding"/>
    <property type="evidence" value="ECO:0007669"/>
    <property type="project" value="InterPro"/>
</dbReference>
<dbReference type="SUPFAM" id="SSF47874">
    <property type="entry name" value="Annexin"/>
    <property type="match status" value="2"/>
</dbReference>
<feature type="compositionally biased region" description="Polar residues" evidence="4">
    <location>
        <begin position="878"/>
        <end position="888"/>
    </location>
</feature>
<keyword evidence="3" id="KW-0041">Annexin</keyword>
<feature type="transmembrane region" description="Helical" evidence="5">
    <location>
        <begin position="330"/>
        <end position="353"/>
    </location>
</feature>
<evidence type="ECO:0000256" key="4">
    <source>
        <dbReference type="SAM" id="MobiDB-lite"/>
    </source>
</evidence>
<dbReference type="STRING" id="461836.A0A0L0DQE3"/>
<name>A0A0L0DQE3_THETB</name>
<keyword evidence="2" id="KW-0677">Repeat</keyword>
<feature type="region of interest" description="Disordered" evidence="4">
    <location>
        <begin position="816"/>
        <end position="835"/>
    </location>
</feature>
<dbReference type="Proteomes" id="UP000054408">
    <property type="component" value="Unassembled WGS sequence"/>
</dbReference>
<gene>
    <name evidence="6" type="ORF">AMSG_10368</name>
</gene>
<dbReference type="EMBL" id="GL349491">
    <property type="protein sequence ID" value="KNC54522.1"/>
    <property type="molecule type" value="Genomic_DNA"/>
</dbReference>
<sequence>MRDKPCRGYSKKERRLPAAAMTAAVIIIFSAVSSGTYYNEVVHQGVGDVFDDALLGATAVSQHVNFMADLVEALGLDVQDEVAAGIPVILASAANTSFGLEIEDSLSNELDALTGSITDWIDASTRSESDESAARTRASSAHAANSDAHAALQQALTPLLAAPSVSLTFETISSGSVTRSFPRPYPALAAQPLRPVASAGDAALAADLGDLPGVIGQVDTLDAVIDERVTAVNELLERQLTEAFDRAQSNIGRVASRIRNVTAPGGVVPQTEKLLGRLQNVVVNADRRYRSPIFLVVAWTSPLVVIPSIVGLILAFWWFRLSCPHTTAAVGAFVVLALVMVNLTVYLPVVLVLDDFCTDVDFIVFSALDSVEPNATTALQTCIADENLFDAFDVSAIISEPLASLRSSLADHLNAVLDVNSIFPDESITGARLATDEDTEATLARLDALDAELAAEAAYAASGSANVTTYNDTLAAVASAGDADARAAWEAAVGLDIAAALDAANIALASAGYDAVVFTLANVTAFNASAYSGIGPAGFELEVQLGLNATLTAVADALADAASNAMVIFSESVLPALSDAAAEAAAGQASSGSARDEANAAAARAEASDVAGESIDAQLRAALQSNLDDAAEAALAMLDRGVTIVIAALRSAATCRYVGRTYNAFKTDVCDSVRGGLSVLWGTLALLSLTFVTAIIAGTLLSKRAGFLYPEDKVVSKMMAKVHGLSSPADFAAAHDASLRCGCLSRHLAAAAGAVGLHRSASAPCSPVAAAAAANMTFASLAVTTGVAPAPHDPLALSRSMASAADIAASRTAGYSSLEHTESGDGDGAAAATEMHSDSSYASEYVSSSAAESGIELDAIRFDSLPPPAPPTSLPAQDSPSSTTGLTAWSGGSSVLAKAAAETGAAEEQVEEMEVVVTDSVGGSARLVMAHDPPPLTAELRAAAEALLPQTADVEAAEAAAAGAVHSMRYTPVVAVDVSGGRMGLGYAHSADVAAVDGSPARPQYLATIDATGGIDVNELTALSLRIYTLAEAVSSGELASSAPMWNELPPVATAVAQLSPLARAQLCEAVQELDAEAARKLRAAADARRGVLRAGWSKPNLRMMLQLVAAACETPLEADARVLADCCAGRGVAEDWSPELARQVACFILATHADLPGLAAATTAACGYDGELDGLVASSEWGVRGATNSLAAVAASVRAASVKAVLGDEAEAADDDDVLPQAVRKLVGGGRRAASRVLHEEQVEADARALYEAGEGKTLTTDVPVFVGVFVRASPAHLAAVSAAYRSFSFSTLMAALRDEIDPPLLDLLAALLDPVSACAALVRYALDTIRNDGGALFAFLATRAPRPLRTALRPVFLERFYLPLPRVVSSAVANTAQAAVEALVAAEPEVDEAAQALRKRLGQLHVNDGKAVAALASLPRFVRLGLALGYRRSYGVALATALKQRLGTRTAAVTAAALLPRPIAAANALHQLITEARGSKHAATASILVVCTLPHNDVLAAARAYRRTYGSELLSELARFLPKPLVAGLRAVADAALLDVFSAASAGRSDDLMASAAVLPLEAAVAEVEALSASGRSSAVLGADGILVPPLYAMVVHAAARREVVTDAIRPVLPAVASVAPLVAQLVEALVDPVAYVGSAVVAVVTRNVVKRWWKRLDGRIG</sequence>
<evidence type="ECO:0000313" key="6">
    <source>
        <dbReference type="EMBL" id="KNC54522.1"/>
    </source>
</evidence>
<protein>
    <submittedName>
        <fullName evidence="6">Uncharacterized protein</fullName>
    </submittedName>
</protein>
<dbReference type="PANTHER" id="PTHR10502">
    <property type="entry name" value="ANNEXIN"/>
    <property type="match status" value="1"/>
</dbReference>
<dbReference type="PANTHER" id="PTHR10502:SF102">
    <property type="entry name" value="ANNEXIN B11"/>
    <property type="match status" value="1"/>
</dbReference>
<dbReference type="GO" id="GO:0005886">
    <property type="term" value="C:plasma membrane"/>
    <property type="evidence" value="ECO:0007669"/>
    <property type="project" value="TreeGrafter"/>
</dbReference>
<dbReference type="GO" id="GO:0005509">
    <property type="term" value="F:calcium ion binding"/>
    <property type="evidence" value="ECO:0007669"/>
    <property type="project" value="InterPro"/>
</dbReference>
<accession>A0A0L0DQE3</accession>
<dbReference type="PROSITE" id="PS51897">
    <property type="entry name" value="ANNEXIN_2"/>
    <property type="match status" value="1"/>
</dbReference>
<evidence type="ECO:0000256" key="2">
    <source>
        <dbReference type="ARBA" id="ARBA00022737"/>
    </source>
</evidence>
<evidence type="ECO:0000256" key="5">
    <source>
        <dbReference type="SAM" id="Phobius"/>
    </source>
</evidence>
<organism evidence="6 7">
    <name type="scientific">Thecamonas trahens ATCC 50062</name>
    <dbReference type="NCBI Taxonomy" id="461836"/>
    <lineage>
        <taxon>Eukaryota</taxon>
        <taxon>Apusozoa</taxon>
        <taxon>Apusomonadida</taxon>
        <taxon>Apusomonadidae</taxon>
        <taxon>Thecamonas</taxon>
    </lineage>
</organism>
<dbReference type="InterPro" id="IPR018502">
    <property type="entry name" value="Annexin_repeat"/>
</dbReference>
<feature type="region of interest" description="Disordered" evidence="4">
    <location>
        <begin position="861"/>
        <end position="888"/>
    </location>
</feature>
<keyword evidence="5" id="KW-0472">Membrane</keyword>
<dbReference type="InterPro" id="IPR037104">
    <property type="entry name" value="Annexin_sf"/>
</dbReference>
<keyword evidence="5" id="KW-1133">Transmembrane helix</keyword>
<feature type="transmembrane region" description="Helical" evidence="5">
    <location>
        <begin position="293"/>
        <end position="318"/>
    </location>
</feature>
<keyword evidence="5" id="KW-0812">Transmembrane</keyword>
<evidence type="ECO:0000256" key="1">
    <source>
        <dbReference type="ARBA" id="ARBA00007831"/>
    </source>
</evidence>
<dbReference type="GeneID" id="25568604"/>
<keyword evidence="7" id="KW-1185">Reference proteome</keyword>
<proteinExistence type="inferred from homology"/>
<reference evidence="6 7" key="1">
    <citation type="submission" date="2010-05" db="EMBL/GenBank/DDBJ databases">
        <title>The Genome Sequence of Thecamonas trahens ATCC 50062.</title>
        <authorList>
            <consortium name="The Broad Institute Genome Sequencing Platform"/>
            <person name="Russ C."/>
            <person name="Cuomo C."/>
            <person name="Shea T."/>
            <person name="Young S.K."/>
            <person name="Zeng Q."/>
            <person name="Koehrsen M."/>
            <person name="Haas B."/>
            <person name="Borodovsky M."/>
            <person name="Guigo R."/>
            <person name="Alvarado L."/>
            <person name="Berlin A."/>
            <person name="Bochicchio J."/>
            <person name="Borenstein D."/>
            <person name="Chapman S."/>
            <person name="Chen Z."/>
            <person name="Freedman E."/>
            <person name="Gellesch M."/>
            <person name="Goldberg J."/>
            <person name="Griggs A."/>
            <person name="Gujja S."/>
            <person name="Heilman E."/>
            <person name="Heiman D."/>
            <person name="Hepburn T."/>
            <person name="Howarth C."/>
            <person name="Jen D."/>
            <person name="Larson L."/>
            <person name="Mehta T."/>
            <person name="Park D."/>
            <person name="Pearson M."/>
            <person name="Roberts A."/>
            <person name="Saif S."/>
            <person name="Shenoy N."/>
            <person name="Sisk P."/>
            <person name="Stolte C."/>
            <person name="Sykes S."/>
            <person name="Thomson T."/>
            <person name="Walk T."/>
            <person name="White J."/>
            <person name="Yandava C."/>
            <person name="Burger G."/>
            <person name="Gray M.W."/>
            <person name="Holland P.W.H."/>
            <person name="King N."/>
            <person name="Lang F.B.F."/>
            <person name="Roger A.J."/>
            <person name="Ruiz-Trillo I."/>
            <person name="Lander E."/>
            <person name="Nusbaum C."/>
        </authorList>
    </citation>
    <scope>NUCLEOTIDE SEQUENCE [LARGE SCALE GENOMIC DNA]</scope>
    <source>
        <strain evidence="6 7">ATCC 50062</strain>
    </source>
</reference>
<dbReference type="GO" id="GO:0001786">
    <property type="term" value="F:phosphatidylserine binding"/>
    <property type="evidence" value="ECO:0007669"/>
    <property type="project" value="TreeGrafter"/>
</dbReference>
<dbReference type="Gene3D" id="1.10.220.10">
    <property type="entry name" value="Annexin"/>
    <property type="match status" value="1"/>
</dbReference>
<evidence type="ECO:0000256" key="3">
    <source>
        <dbReference type="ARBA" id="ARBA00023216"/>
    </source>
</evidence>
<evidence type="ECO:0000313" key="7">
    <source>
        <dbReference type="Proteomes" id="UP000054408"/>
    </source>
</evidence>
<dbReference type="GO" id="GO:0005737">
    <property type="term" value="C:cytoplasm"/>
    <property type="evidence" value="ECO:0007669"/>
    <property type="project" value="TreeGrafter"/>
</dbReference>
<comment type="similarity">
    <text evidence="1">Belongs to the annexin family.</text>
</comment>
<feature type="transmembrane region" description="Helical" evidence="5">
    <location>
        <begin position="679"/>
        <end position="701"/>
    </location>
</feature>
<dbReference type="RefSeq" id="XP_013753539.1">
    <property type="nucleotide sequence ID" value="XM_013898085.1"/>
</dbReference>